<protein>
    <submittedName>
        <fullName evidence="2">Uncharacterized protein</fullName>
    </submittedName>
</protein>
<gene>
    <name evidence="2" type="ORF">QQF64_013406</name>
</gene>
<name>A0ABR3LSD2_9TELE</name>
<reference evidence="2 3" key="1">
    <citation type="submission" date="2023-09" db="EMBL/GenBank/DDBJ databases">
        <authorList>
            <person name="Wang M."/>
        </authorList>
    </citation>
    <scope>NUCLEOTIDE SEQUENCE [LARGE SCALE GENOMIC DNA]</scope>
    <source>
        <strain evidence="2">GT-2023</strain>
        <tissue evidence="2">Liver</tissue>
    </source>
</reference>
<evidence type="ECO:0000313" key="3">
    <source>
        <dbReference type="Proteomes" id="UP001558613"/>
    </source>
</evidence>
<comment type="caution">
    <text evidence="2">The sequence shown here is derived from an EMBL/GenBank/DDBJ whole genome shotgun (WGS) entry which is preliminary data.</text>
</comment>
<sequence>MAREIYFLLFGGNGGSVGQILTQSEDQTVKPDQTVTIHCNHKPAVDCWTHCCVLKLLVTALLDGCVASQLMVVAGFHSLSVRLRLLLQLYILLQLTGTQIDTRAPAAAVHLPAQLPVRGESLTGHTQHCCSSSLEGGSTMRVGPMSAKERQRWKL</sequence>
<feature type="compositionally biased region" description="Polar residues" evidence="1">
    <location>
        <begin position="124"/>
        <end position="136"/>
    </location>
</feature>
<accession>A0ABR3LSD2</accession>
<evidence type="ECO:0000313" key="2">
    <source>
        <dbReference type="EMBL" id="KAL1255345.1"/>
    </source>
</evidence>
<evidence type="ECO:0000256" key="1">
    <source>
        <dbReference type="SAM" id="MobiDB-lite"/>
    </source>
</evidence>
<feature type="region of interest" description="Disordered" evidence="1">
    <location>
        <begin position="124"/>
        <end position="155"/>
    </location>
</feature>
<dbReference type="EMBL" id="JAYMGO010000019">
    <property type="protein sequence ID" value="KAL1255345.1"/>
    <property type="molecule type" value="Genomic_DNA"/>
</dbReference>
<organism evidence="2 3">
    <name type="scientific">Cirrhinus molitorella</name>
    <name type="common">mud carp</name>
    <dbReference type="NCBI Taxonomy" id="172907"/>
    <lineage>
        <taxon>Eukaryota</taxon>
        <taxon>Metazoa</taxon>
        <taxon>Chordata</taxon>
        <taxon>Craniata</taxon>
        <taxon>Vertebrata</taxon>
        <taxon>Euteleostomi</taxon>
        <taxon>Actinopterygii</taxon>
        <taxon>Neopterygii</taxon>
        <taxon>Teleostei</taxon>
        <taxon>Ostariophysi</taxon>
        <taxon>Cypriniformes</taxon>
        <taxon>Cyprinidae</taxon>
        <taxon>Labeoninae</taxon>
        <taxon>Labeonini</taxon>
        <taxon>Cirrhinus</taxon>
    </lineage>
</organism>
<keyword evidence="3" id="KW-1185">Reference proteome</keyword>
<dbReference type="Proteomes" id="UP001558613">
    <property type="component" value="Unassembled WGS sequence"/>
</dbReference>
<proteinExistence type="predicted"/>